<dbReference type="GO" id="GO:0006281">
    <property type="term" value="P:DNA repair"/>
    <property type="evidence" value="ECO:0007669"/>
    <property type="project" value="UniProtKB-KW"/>
</dbReference>
<comment type="function">
    <text evidence="1">Proposed core component of the chromatin remodeling INO80 complex which is involved in transcriptional regulation, DNA replication and probably DNA repair.</text>
</comment>
<dbReference type="Pfam" id="PF00022">
    <property type="entry name" value="Actin"/>
    <property type="match status" value="2"/>
</dbReference>
<gene>
    <name evidence="14" type="ORF">CHIRRI_LOCUS8047</name>
</gene>
<keyword evidence="9" id="KW-0233">DNA recombination</keyword>
<evidence type="ECO:0000256" key="1">
    <source>
        <dbReference type="ARBA" id="ARBA00003373"/>
    </source>
</evidence>
<comment type="subcellular location">
    <subcellularLocation>
        <location evidence="2">Nucleus</location>
    </subcellularLocation>
</comment>
<organism evidence="14 15">
    <name type="scientific">Chironomus riparius</name>
    <dbReference type="NCBI Taxonomy" id="315576"/>
    <lineage>
        <taxon>Eukaryota</taxon>
        <taxon>Metazoa</taxon>
        <taxon>Ecdysozoa</taxon>
        <taxon>Arthropoda</taxon>
        <taxon>Hexapoda</taxon>
        <taxon>Insecta</taxon>
        <taxon>Pterygota</taxon>
        <taxon>Neoptera</taxon>
        <taxon>Endopterygota</taxon>
        <taxon>Diptera</taxon>
        <taxon>Nematocera</taxon>
        <taxon>Chironomoidea</taxon>
        <taxon>Chironomidae</taxon>
        <taxon>Chironominae</taxon>
        <taxon>Chironomus</taxon>
    </lineage>
</organism>
<keyword evidence="11" id="KW-0539">Nucleus</keyword>
<reference evidence="14" key="1">
    <citation type="submission" date="2022-01" db="EMBL/GenBank/DDBJ databases">
        <authorList>
            <person name="King R."/>
        </authorList>
    </citation>
    <scope>NUCLEOTIDE SEQUENCE</scope>
</reference>
<evidence type="ECO:0000256" key="8">
    <source>
        <dbReference type="ARBA" id="ARBA00023163"/>
    </source>
</evidence>
<dbReference type="GO" id="GO:0005634">
    <property type="term" value="C:nucleus"/>
    <property type="evidence" value="ECO:0007669"/>
    <property type="project" value="UniProtKB-SubCell"/>
</dbReference>
<proteinExistence type="inferred from homology"/>
<dbReference type="InterPro" id="IPR043129">
    <property type="entry name" value="ATPase_NBD"/>
</dbReference>
<evidence type="ECO:0000256" key="7">
    <source>
        <dbReference type="ARBA" id="ARBA00023054"/>
    </source>
</evidence>
<evidence type="ECO:0000256" key="13">
    <source>
        <dbReference type="SAM" id="Coils"/>
    </source>
</evidence>
<evidence type="ECO:0000256" key="12">
    <source>
        <dbReference type="ARBA" id="ARBA00061816"/>
    </source>
</evidence>
<dbReference type="CDD" id="cd10211">
    <property type="entry name" value="ASKHA_NBD_Arp5"/>
    <property type="match status" value="1"/>
</dbReference>
<dbReference type="GO" id="GO:0006310">
    <property type="term" value="P:DNA recombination"/>
    <property type="evidence" value="ECO:0007669"/>
    <property type="project" value="UniProtKB-KW"/>
</dbReference>
<evidence type="ECO:0000256" key="6">
    <source>
        <dbReference type="ARBA" id="ARBA00023015"/>
    </source>
</evidence>
<dbReference type="EMBL" id="OU895878">
    <property type="protein sequence ID" value="CAG9805170.1"/>
    <property type="molecule type" value="Genomic_DNA"/>
</dbReference>
<sequence length="665" mass="77521">MDQEFFDNIIYLKDLKATQDIVHEYTLKDQKSPLVIDNGSFQCRVGFANRKTPQLIFKNLICKPRKDRNKKDTKEEIAQQAPPATLIGNDIVNIEALRFQLRTQFDRNVVTHFYIQEQIFDYMFTHLGINTEGSVNHPIVMTEAMVNPNYCRSLMSELLFECYQIPSVFYGIDSLFSFNYNDNIKGTGLIISLGYHTTHVIPFMNGQHIIDKIRRVNVGGFHMMTYMHRLMQLKYSMHVNNITLSRIEELFHGHSRISYDYFEDLKKWSSHEYYDNHIKKVQLPYSQSAATTQLTAEQKIEKKKEMSRRLAEINARKREERLAEEEDQLQKLEEVLESFDDEDTEDFEMGLKELNLSTYEELEKTIAATRARIDKIKLKMQAVETGVTTEEKPVIIPMPPQGINLEDWLSEVREKKSAILEKKQVRRQRRSDLAKRRTAAAQERMRIISKLAGKEKGTDDFGSRDEDWDVYKAISREQDSDSEVENEKLMEIDEILRHHDPMLEDEEKLKMTPAEYHQLHFSVEAIRAPELLFQPSMMGICEAGLAETIDYVLKLFTATEQQQLVDNIFLTGGIAKLPGLKERLWRELMEIRPFKSTYNVKIAKEGSFDAWNGARKFTISGNNLNAHSITKEEYYELGGEYIKENCFSNFYYKTPAEKIDTTVVT</sequence>
<accession>A0A9N9RXD5</accession>
<feature type="coiled-coil region" evidence="13">
    <location>
        <begin position="296"/>
        <end position="379"/>
    </location>
</feature>
<keyword evidence="15" id="KW-1185">Reference proteome</keyword>
<evidence type="ECO:0000256" key="2">
    <source>
        <dbReference type="ARBA" id="ARBA00004123"/>
    </source>
</evidence>
<dbReference type="FunFam" id="3.30.420.40:FF:000237">
    <property type="entry name" value="Actin-related protein 5"/>
    <property type="match status" value="1"/>
</dbReference>
<keyword evidence="10" id="KW-0234">DNA repair</keyword>
<evidence type="ECO:0000256" key="11">
    <source>
        <dbReference type="ARBA" id="ARBA00023242"/>
    </source>
</evidence>
<reference evidence="14" key="2">
    <citation type="submission" date="2022-10" db="EMBL/GenBank/DDBJ databases">
        <authorList>
            <consortium name="ENA_rothamsted_submissions"/>
            <consortium name="culmorum"/>
            <person name="King R."/>
        </authorList>
    </citation>
    <scope>NUCLEOTIDE SEQUENCE</scope>
</reference>
<dbReference type="AlphaFoldDB" id="A0A9N9RXD5"/>
<evidence type="ECO:0000313" key="15">
    <source>
        <dbReference type="Proteomes" id="UP001153620"/>
    </source>
</evidence>
<comment type="similarity">
    <text evidence="3">Belongs to the actin family. ARP5 subfamily.</text>
</comment>
<keyword evidence="6" id="KW-0805">Transcription regulation</keyword>
<evidence type="ECO:0000256" key="10">
    <source>
        <dbReference type="ARBA" id="ARBA00023204"/>
    </source>
</evidence>
<dbReference type="SUPFAM" id="SSF53067">
    <property type="entry name" value="Actin-like ATPase domain"/>
    <property type="match status" value="2"/>
</dbReference>
<keyword evidence="8" id="KW-0804">Transcription</keyword>
<dbReference type="Gene3D" id="3.30.420.40">
    <property type="match status" value="4"/>
</dbReference>
<evidence type="ECO:0000256" key="4">
    <source>
        <dbReference type="ARBA" id="ARBA00021612"/>
    </source>
</evidence>
<evidence type="ECO:0000256" key="3">
    <source>
        <dbReference type="ARBA" id="ARBA00006021"/>
    </source>
</evidence>
<keyword evidence="5" id="KW-0227">DNA damage</keyword>
<dbReference type="FunFam" id="3.30.420.40:FF:000048">
    <property type="entry name" value="ARP5 actin-related protein 5 homolog"/>
    <property type="match status" value="1"/>
</dbReference>
<dbReference type="SMART" id="SM00268">
    <property type="entry name" value="ACTIN"/>
    <property type="match status" value="1"/>
</dbReference>
<dbReference type="GO" id="GO:0060255">
    <property type="term" value="P:regulation of macromolecule metabolic process"/>
    <property type="evidence" value="ECO:0007669"/>
    <property type="project" value="UniProtKB-ARBA"/>
</dbReference>
<dbReference type="Gene3D" id="3.90.640.10">
    <property type="entry name" value="Actin, Chain A, domain 4"/>
    <property type="match status" value="2"/>
</dbReference>
<dbReference type="Proteomes" id="UP001153620">
    <property type="component" value="Chromosome 2"/>
</dbReference>
<dbReference type="FunFam" id="3.90.640.10:FF:000016">
    <property type="entry name" value="ARP5 actin-related protein 5 homolog"/>
    <property type="match status" value="1"/>
</dbReference>
<dbReference type="InterPro" id="IPR004000">
    <property type="entry name" value="Actin"/>
</dbReference>
<dbReference type="GO" id="GO:0019219">
    <property type="term" value="P:regulation of nucleobase-containing compound metabolic process"/>
    <property type="evidence" value="ECO:0007669"/>
    <property type="project" value="UniProtKB-ARBA"/>
</dbReference>
<keyword evidence="7 13" id="KW-0175">Coiled coil</keyword>
<dbReference type="OrthoDB" id="7340501at2759"/>
<name>A0A9N9RXD5_9DIPT</name>
<dbReference type="PANTHER" id="PTHR11937">
    <property type="entry name" value="ACTIN"/>
    <property type="match status" value="1"/>
</dbReference>
<evidence type="ECO:0000256" key="5">
    <source>
        <dbReference type="ARBA" id="ARBA00022763"/>
    </source>
</evidence>
<evidence type="ECO:0000313" key="14">
    <source>
        <dbReference type="EMBL" id="CAG9805170.1"/>
    </source>
</evidence>
<comment type="subunit">
    <text evidence="12">Component of the chromatin remodeling Ino80 complex.</text>
</comment>
<evidence type="ECO:0000256" key="9">
    <source>
        <dbReference type="ARBA" id="ARBA00023172"/>
    </source>
</evidence>
<protein>
    <recommendedName>
        <fullName evidence="4">Actin-related protein 5</fullName>
    </recommendedName>
</protein>